<organism evidence="2 3">
    <name type="scientific">Diplocarpon coronariae</name>
    <dbReference type="NCBI Taxonomy" id="2795749"/>
    <lineage>
        <taxon>Eukaryota</taxon>
        <taxon>Fungi</taxon>
        <taxon>Dikarya</taxon>
        <taxon>Ascomycota</taxon>
        <taxon>Pezizomycotina</taxon>
        <taxon>Leotiomycetes</taxon>
        <taxon>Helotiales</taxon>
        <taxon>Drepanopezizaceae</taxon>
        <taxon>Diplocarpon</taxon>
    </lineage>
</organism>
<sequence>MVNDLHLSGKVFSGFLRDLFKNGNGVAEHDEVEQKSDEIHQEVAPESRTSDWHNADLDDAQRHAFLRSVAGTDKSQVPRDDFVATVRERKISSSESDKKTKEERED</sequence>
<reference evidence="2 3" key="1">
    <citation type="submission" date="2017-04" db="EMBL/GenBank/DDBJ databases">
        <title>Draft genome sequence of Marssonina coronaria NL1: causal agent of apple blotch.</title>
        <authorList>
            <person name="Cheng Q."/>
        </authorList>
    </citation>
    <scope>NUCLEOTIDE SEQUENCE [LARGE SCALE GENOMIC DNA]</scope>
    <source>
        <strain evidence="2 3">NL1</strain>
    </source>
</reference>
<evidence type="ECO:0000313" key="3">
    <source>
        <dbReference type="Proteomes" id="UP000242519"/>
    </source>
</evidence>
<evidence type="ECO:0000313" key="2">
    <source>
        <dbReference type="EMBL" id="OWP03676.1"/>
    </source>
</evidence>
<evidence type="ECO:0000256" key="1">
    <source>
        <dbReference type="SAM" id="MobiDB-lite"/>
    </source>
</evidence>
<gene>
    <name evidence="2" type="ORF">B2J93_2188</name>
</gene>
<accession>A0A218Z8Z8</accession>
<feature type="region of interest" description="Disordered" evidence="1">
    <location>
        <begin position="27"/>
        <end position="56"/>
    </location>
</feature>
<proteinExistence type="predicted"/>
<feature type="region of interest" description="Disordered" evidence="1">
    <location>
        <begin position="68"/>
        <end position="106"/>
    </location>
</feature>
<dbReference type="OrthoDB" id="167398at2759"/>
<dbReference type="EMBL" id="MZNU01000174">
    <property type="protein sequence ID" value="OWP03676.1"/>
    <property type="molecule type" value="Genomic_DNA"/>
</dbReference>
<comment type="caution">
    <text evidence="2">The sequence shown here is derived from an EMBL/GenBank/DDBJ whole genome shotgun (WGS) entry which is preliminary data.</text>
</comment>
<name>A0A218Z8Z8_9HELO</name>
<dbReference type="InParanoid" id="A0A218Z8Z8"/>
<dbReference type="Proteomes" id="UP000242519">
    <property type="component" value="Unassembled WGS sequence"/>
</dbReference>
<keyword evidence="3" id="KW-1185">Reference proteome</keyword>
<protein>
    <submittedName>
        <fullName evidence="2">Uncharacterized protein</fullName>
    </submittedName>
</protein>
<feature type="compositionally biased region" description="Basic and acidic residues" evidence="1">
    <location>
        <begin position="76"/>
        <end position="106"/>
    </location>
</feature>
<dbReference type="STRING" id="503106.A0A218Z8Z8"/>
<dbReference type="AlphaFoldDB" id="A0A218Z8Z8"/>